<dbReference type="AlphaFoldDB" id="A0A0E9TMW3"/>
<dbReference type="EMBL" id="GBXM01054357">
    <property type="protein sequence ID" value="JAH54220.1"/>
    <property type="molecule type" value="Transcribed_RNA"/>
</dbReference>
<accession>A0A0E9TMW3</accession>
<protein>
    <submittedName>
        <fullName evidence="1">Uncharacterized protein</fullName>
    </submittedName>
</protein>
<reference evidence="1" key="2">
    <citation type="journal article" date="2015" name="Fish Shellfish Immunol.">
        <title>Early steps in the European eel (Anguilla anguilla)-Vibrio vulnificus interaction in the gills: Role of the RtxA13 toxin.</title>
        <authorList>
            <person name="Callol A."/>
            <person name="Pajuelo D."/>
            <person name="Ebbesson L."/>
            <person name="Teles M."/>
            <person name="MacKenzie S."/>
            <person name="Amaro C."/>
        </authorList>
    </citation>
    <scope>NUCLEOTIDE SEQUENCE</scope>
</reference>
<proteinExistence type="predicted"/>
<reference evidence="1" key="1">
    <citation type="submission" date="2014-11" db="EMBL/GenBank/DDBJ databases">
        <authorList>
            <person name="Amaro Gonzalez C."/>
        </authorList>
    </citation>
    <scope>NUCLEOTIDE SEQUENCE</scope>
</reference>
<name>A0A0E9TMW3_ANGAN</name>
<organism evidence="1">
    <name type="scientific">Anguilla anguilla</name>
    <name type="common">European freshwater eel</name>
    <name type="synonym">Muraena anguilla</name>
    <dbReference type="NCBI Taxonomy" id="7936"/>
    <lineage>
        <taxon>Eukaryota</taxon>
        <taxon>Metazoa</taxon>
        <taxon>Chordata</taxon>
        <taxon>Craniata</taxon>
        <taxon>Vertebrata</taxon>
        <taxon>Euteleostomi</taxon>
        <taxon>Actinopterygii</taxon>
        <taxon>Neopterygii</taxon>
        <taxon>Teleostei</taxon>
        <taxon>Anguilliformes</taxon>
        <taxon>Anguillidae</taxon>
        <taxon>Anguilla</taxon>
    </lineage>
</organism>
<sequence length="48" mass="5459">MLSIILKVRINSVQLSSEIMKTKSKKPCTTEKAVHNLIRSRPNNLHSN</sequence>
<evidence type="ECO:0000313" key="1">
    <source>
        <dbReference type="EMBL" id="JAH54220.1"/>
    </source>
</evidence>